<dbReference type="RefSeq" id="WP_086859249.1">
    <property type="nucleotide sequence ID" value="NZ_JADBEG010000001.1"/>
</dbReference>
<name>A0ABR9IEV9_9PSEU</name>
<organism evidence="1 2">
    <name type="scientific">Amycolatopsis lexingtonensis</name>
    <dbReference type="NCBI Taxonomy" id="218822"/>
    <lineage>
        <taxon>Bacteria</taxon>
        <taxon>Bacillati</taxon>
        <taxon>Actinomycetota</taxon>
        <taxon>Actinomycetes</taxon>
        <taxon>Pseudonocardiales</taxon>
        <taxon>Pseudonocardiaceae</taxon>
        <taxon>Amycolatopsis</taxon>
    </lineage>
</organism>
<sequence>MRTENGESGTAFWQLMPRLLGRVCRCRPGAGNVPVSPETPADDPLGLSEADAADLIRRATRLVLDRYRGPFWLSVPAQLARYAGVGTHHDLRASNVLSDDRVLRVLVPIEPLDHGSGAPRPGCRSDWSTHALSNLLVHWKRVARLRTDEAPEQAIRAAGSVTRAARATRWSIMHDSPDVSRSLVAVFAADWLGRKPNAKTIDHVGDAILFADLGHDDSTTADELRRGAQLSMQRERLLTDAPFRGRRVSSLEQTAEFHAQSNKPVGGSTSVPPDVVVERRLGAFDERVGRVLAQLRRDELEVAQTWAADDTLTWAEAAAACGRASMFGVRVQRKLRRLGRQFDARTNAALPPPA</sequence>
<evidence type="ECO:0000313" key="1">
    <source>
        <dbReference type="EMBL" id="MBE1501717.1"/>
    </source>
</evidence>
<evidence type="ECO:0000313" key="2">
    <source>
        <dbReference type="Proteomes" id="UP000631670"/>
    </source>
</evidence>
<comment type="caution">
    <text evidence="1">The sequence shown here is derived from an EMBL/GenBank/DDBJ whole genome shotgun (WGS) entry which is preliminary data.</text>
</comment>
<reference evidence="1 2" key="1">
    <citation type="submission" date="2020-10" db="EMBL/GenBank/DDBJ databases">
        <title>Sequencing the genomes of 1000 actinobacteria strains.</title>
        <authorList>
            <person name="Klenk H.-P."/>
        </authorList>
    </citation>
    <scope>NUCLEOTIDE SEQUENCE [LARGE SCALE GENOMIC DNA]</scope>
    <source>
        <strain evidence="1 2">DSM 44653</strain>
    </source>
</reference>
<accession>A0ABR9IEV9</accession>
<dbReference type="EMBL" id="JADBEG010000001">
    <property type="protein sequence ID" value="MBE1501717.1"/>
    <property type="molecule type" value="Genomic_DNA"/>
</dbReference>
<protein>
    <submittedName>
        <fullName evidence="1">Uncharacterized protein</fullName>
    </submittedName>
</protein>
<proteinExistence type="predicted"/>
<gene>
    <name evidence="1" type="ORF">H4696_008817</name>
</gene>
<keyword evidence="2" id="KW-1185">Reference proteome</keyword>
<dbReference type="Proteomes" id="UP000631670">
    <property type="component" value="Unassembled WGS sequence"/>
</dbReference>